<sequence length="485" mass="53080">MWKKARNELAGLSTAASMIFDKMLSKGAASVVGTTALFYETQAGYQYIDNSMGESQWKRFWGMVGDAAVTILSFTPQGRTVRFTIMSADLLLSKIDKSTSSGFKAIHDFIMGNDKKDNGITCNNGILRKVMPDGTVYARPIGIDIPVSITGSFKDDVLFGGNKNDTLSGAIGDSDILVGGAGNDTYNANNKNIIRDIDHKGSVYFSGGKLTGGKYDKSKKAYVGNNGEIYKLSGSTLKVYKGSSSITIENYSKSKNSLGITLLDQGEISITISDNEKAEGNNGEQSMNFNIKVNGEIPKGEYAIININGEEYLIGNLTNTQIKEKGLSKYKRTLTYTHKWQGNEEKEEDKKFTISGSVVKSSQGLKVKEIISGNGKIIDDDKDDKQDPEDVDPIIIDLNKNGITSTKLNNTTYFDHDNNNFKEATSWIDKGDAFLALDKNNNGLIDNGNELFGNHTISNTRFKYTNNKATNGYEALKAYDLNGDN</sequence>
<comment type="caution">
    <text evidence="1">The sequence shown here is derived from an EMBL/GenBank/DDBJ whole genome shotgun (WGS) entry which is preliminary data.</text>
</comment>
<dbReference type="RefSeq" id="WP_269480773.1">
    <property type="nucleotide sequence ID" value="NZ_JAPXGP010000020.1"/>
</dbReference>
<dbReference type="SUPFAM" id="SSF51120">
    <property type="entry name" value="beta-Roll"/>
    <property type="match status" value="1"/>
</dbReference>
<name>A0A9Q4PUW6_9BACT</name>
<dbReference type="Proteomes" id="UP001075461">
    <property type="component" value="Unassembled WGS sequence"/>
</dbReference>
<gene>
    <name evidence="1" type="ORF">O6B92_09540</name>
</gene>
<evidence type="ECO:0000313" key="2">
    <source>
        <dbReference type="Proteomes" id="UP001075461"/>
    </source>
</evidence>
<accession>A0A9Q4PUW6</accession>
<dbReference type="PANTHER" id="PTHR39431">
    <property type="entry name" value="FRPA/C-RELATED PROTEIN"/>
    <property type="match status" value="1"/>
</dbReference>
<organism evidence="1 2">
    <name type="scientific">Campylobacter ureolyticus</name>
    <dbReference type="NCBI Taxonomy" id="827"/>
    <lineage>
        <taxon>Bacteria</taxon>
        <taxon>Pseudomonadati</taxon>
        <taxon>Campylobacterota</taxon>
        <taxon>Epsilonproteobacteria</taxon>
        <taxon>Campylobacterales</taxon>
        <taxon>Campylobacteraceae</taxon>
        <taxon>Campylobacter</taxon>
    </lineage>
</organism>
<reference evidence="1" key="1">
    <citation type="submission" date="2022-12" db="EMBL/GenBank/DDBJ databases">
        <title>Species Delineation and Comparative Genomics within the Campylobacter ureolyticus Complex.</title>
        <authorList>
            <person name="Maki J."/>
            <person name="Howard M."/>
            <person name="Connelly S."/>
            <person name="Hardy D.J."/>
            <person name="Cameron A."/>
        </authorList>
    </citation>
    <scope>NUCLEOTIDE SEQUENCE</scope>
    <source>
        <strain evidence="1">URMC_786</strain>
    </source>
</reference>
<dbReference type="InterPro" id="IPR011049">
    <property type="entry name" value="Serralysin-like_metalloprot_C"/>
</dbReference>
<proteinExistence type="predicted"/>
<evidence type="ECO:0000313" key="1">
    <source>
        <dbReference type="EMBL" id="MCZ6162562.1"/>
    </source>
</evidence>
<dbReference type="AlphaFoldDB" id="A0A9Q4PUW6"/>
<dbReference type="EMBL" id="JAPXGP010000020">
    <property type="protein sequence ID" value="MCZ6162562.1"/>
    <property type="molecule type" value="Genomic_DNA"/>
</dbReference>
<dbReference type="Gene3D" id="2.150.10.10">
    <property type="entry name" value="Serralysin-like metalloprotease, C-terminal"/>
    <property type="match status" value="1"/>
</dbReference>
<protein>
    <submittedName>
        <fullName evidence="1">Uncharacterized protein</fullName>
    </submittedName>
</protein>
<feature type="non-terminal residue" evidence="1">
    <location>
        <position position="485"/>
    </location>
</feature>
<dbReference type="PANTHER" id="PTHR39431:SF1">
    <property type="entry name" value="FRPA_C-RELATED PROTEIN"/>
    <property type="match status" value="1"/>
</dbReference>